<comment type="caution">
    <text evidence="1">The sequence shown here is derived from an EMBL/GenBank/DDBJ whole genome shotgun (WGS) entry which is preliminary data.</text>
</comment>
<evidence type="ECO:0008006" key="3">
    <source>
        <dbReference type="Google" id="ProtNLM"/>
    </source>
</evidence>
<dbReference type="CDD" id="cd22784">
    <property type="entry name" value="DPBB_MltA_YuiC-like"/>
    <property type="match status" value="1"/>
</dbReference>
<protein>
    <recommendedName>
        <fullName evidence="3">3D domain-containing protein</fullName>
    </recommendedName>
</protein>
<evidence type="ECO:0000313" key="2">
    <source>
        <dbReference type="Proteomes" id="UP000179099"/>
    </source>
</evidence>
<evidence type="ECO:0000313" key="1">
    <source>
        <dbReference type="EMBL" id="OGZ34011.1"/>
    </source>
</evidence>
<accession>A0A1G2F8Y5</accession>
<dbReference type="EMBL" id="MHMW01000021">
    <property type="protein sequence ID" value="OGZ34011.1"/>
    <property type="molecule type" value="Genomic_DNA"/>
</dbReference>
<proteinExistence type="predicted"/>
<organism evidence="1 2">
    <name type="scientific">Candidatus Portnoybacteria bacterium RBG_19FT_COMBO_36_7</name>
    <dbReference type="NCBI Taxonomy" id="1801992"/>
    <lineage>
        <taxon>Bacteria</taxon>
        <taxon>Candidatus Portnoyibacteriota</taxon>
    </lineage>
</organism>
<dbReference type="AlphaFoldDB" id="A0A1G2F8Y5"/>
<name>A0A1G2F8Y5_9BACT</name>
<sequence>MIATAYSSTPDQTDSSPFITANGSFVKDGVVAANFLKFGTMVRFPQVYGDKIFVVEDRMAPKNSHKIDVWMESRSQALQFGVKYLTVEILES</sequence>
<dbReference type="STRING" id="1801992.A2Y98_00885"/>
<gene>
    <name evidence="1" type="ORF">A2Y98_00885</name>
</gene>
<reference evidence="1 2" key="1">
    <citation type="journal article" date="2016" name="Nat. Commun.">
        <title>Thousands of microbial genomes shed light on interconnected biogeochemical processes in an aquifer system.</title>
        <authorList>
            <person name="Anantharaman K."/>
            <person name="Brown C.T."/>
            <person name="Hug L.A."/>
            <person name="Sharon I."/>
            <person name="Castelle C.J."/>
            <person name="Probst A.J."/>
            <person name="Thomas B.C."/>
            <person name="Singh A."/>
            <person name="Wilkins M.J."/>
            <person name="Karaoz U."/>
            <person name="Brodie E.L."/>
            <person name="Williams K.H."/>
            <person name="Hubbard S.S."/>
            <person name="Banfield J.F."/>
        </authorList>
    </citation>
    <scope>NUCLEOTIDE SEQUENCE [LARGE SCALE GENOMIC DNA]</scope>
</reference>
<dbReference type="Proteomes" id="UP000179099">
    <property type="component" value="Unassembled WGS sequence"/>
</dbReference>